<evidence type="ECO:0000259" key="3">
    <source>
        <dbReference type="Pfam" id="PF11611"/>
    </source>
</evidence>
<organism evidence="4 5">
    <name type="scientific">Macrococcoides caseolyticum</name>
    <dbReference type="NCBI Taxonomy" id="69966"/>
    <lineage>
        <taxon>Bacteria</taxon>
        <taxon>Bacillati</taxon>
        <taxon>Bacillota</taxon>
        <taxon>Bacilli</taxon>
        <taxon>Bacillales</taxon>
        <taxon>Staphylococcaceae</taxon>
        <taxon>Macrococcoides</taxon>
    </lineage>
</organism>
<gene>
    <name evidence="4" type="ORF">CW686_06370</name>
</gene>
<reference evidence="4 5" key="1">
    <citation type="submission" date="2017-12" db="EMBL/GenBank/DDBJ databases">
        <title>Genomics of Macrococcus caseolyticus.</title>
        <authorList>
            <person name="MacFadyen A.C."/>
            <person name="Paterson G.K."/>
        </authorList>
    </citation>
    <scope>NUCLEOTIDE SEQUENCE [LARGE SCALE GENOMIC DNA]</scope>
    <source>
        <strain evidence="4 5">5788_EF188</strain>
    </source>
</reference>
<name>A0A855GLX4_9STAP</name>
<evidence type="ECO:0000313" key="4">
    <source>
        <dbReference type="EMBL" id="PKE26130.1"/>
    </source>
</evidence>
<dbReference type="Gene3D" id="2.60.40.1240">
    <property type="match status" value="1"/>
</dbReference>
<protein>
    <recommendedName>
        <fullName evidence="3">DUF4352 domain-containing protein</fullName>
    </recommendedName>
</protein>
<dbReference type="InterPro" id="IPR029050">
    <property type="entry name" value="Immunoprotect_excell_Ig-like"/>
</dbReference>
<feature type="domain" description="DUF4352" evidence="3">
    <location>
        <begin position="79"/>
        <end position="195"/>
    </location>
</feature>
<evidence type="ECO:0000256" key="2">
    <source>
        <dbReference type="SAM" id="Phobius"/>
    </source>
</evidence>
<keyword evidence="1" id="KW-0732">Signal</keyword>
<evidence type="ECO:0000256" key="1">
    <source>
        <dbReference type="ARBA" id="ARBA00022729"/>
    </source>
</evidence>
<accession>A0A855GLX4</accession>
<keyword evidence="2" id="KW-1133">Transmembrane helix</keyword>
<dbReference type="EMBL" id="PIXC01000012">
    <property type="protein sequence ID" value="PKE26130.1"/>
    <property type="molecule type" value="Genomic_DNA"/>
</dbReference>
<dbReference type="Pfam" id="PF11611">
    <property type="entry name" value="DUF4352"/>
    <property type="match status" value="1"/>
</dbReference>
<dbReference type="InterPro" id="IPR029051">
    <property type="entry name" value="DUF4352"/>
</dbReference>
<proteinExistence type="predicted"/>
<dbReference type="Proteomes" id="UP000233482">
    <property type="component" value="Unassembled WGS sequence"/>
</dbReference>
<sequence length="211" mass="23469">MVVLAKKKDEVYYDEQGEKVIVKKDSKAKWFLLGCGLPLLLLIGIVVLFTACTGSVVNEVDKDIKKTEKKQDDVAKKKYKLGDTVDAGGVKVKITNIEFVQPDNDTISPENGKILKITSEAKNETDEQVLYSDSDMNVSVNGKNYGAYSGMVEDSNSGFTEQINNGNTAGGYQYYDVPEADEYVIELDYMPSFTSYKAKYYIKSSEIKNAQ</sequence>
<keyword evidence="2" id="KW-0812">Transmembrane</keyword>
<comment type="caution">
    <text evidence="4">The sequence shown here is derived from an EMBL/GenBank/DDBJ whole genome shotgun (WGS) entry which is preliminary data.</text>
</comment>
<keyword evidence="2" id="KW-0472">Membrane</keyword>
<dbReference type="AlphaFoldDB" id="A0A855GLX4"/>
<feature type="transmembrane region" description="Helical" evidence="2">
    <location>
        <begin position="30"/>
        <end position="51"/>
    </location>
</feature>
<evidence type="ECO:0000313" key="5">
    <source>
        <dbReference type="Proteomes" id="UP000233482"/>
    </source>
</evidence>